<evidence type="ECO:0000256" key="1">
    <source>
        <dbReference type="SAM" id="MobiDB-lite"/>
    </source>
</evidence>
<evidence type="ECO:0000313" key="2">
    <source>
        <dbReference type="EMBL" id="HJC25394.1"/>
    </source>
</evidence>
<gene>
    <name evidence="2" type="ORF">H9761_17130</name>
</gene>
<sequence>MNSGVLMSAVGSAVTKWIVETCEELNLTKTDISEIVRIFSVQLVQEAEELMQKGCTDGGSEEGMGAGVEPGEY</sequence>
<evidence type="ECO:0000313" key="3">
    <source>
        <dbReference type="Proteomes" id="UP000823891"/>
    </source>
</evidence>
<dbReference type="EMBL" id="DWWS01000065">
    <property type="protein sequence ID" value="HJC25394.1"/>
    <property type="molecule type" value="Genomic_DNA"/>
</dbReference>
<dbReference type="Proteomes" id="UP000823891">
    <property type="component" value="Unassembled WGS sequence"/>
</dbReference>
<dbReference type="AlphaFoldDB" id="A0A9D2SQU4"/>
<comment type="caution">
    <text evidence="2">The sequence shown here is derived from an EMBL/GenBank/DDBJ whole genome shotgun (WGS) entry which is preliminary data.</text>
</comment>
<feature type="compositionally biased region" description="Gly residues" evidence="1">
    <location>
        <begin position="61"/>
        <end position="73"/>
    </location>
</feature>
<proteinExistence type="predicted"/>
<feature type="region of interest" description="Disordered" evidence="1">
    <location>
        <begin position="52"/>
        <end position="73"/>
    </location>
</feature>
<reference evidence="2" key="1">
    <citation type="journal article" date="2021" name="PeerJ">
        <title>Extensive microbial diversity within the chicken gut microbiome revealed by metagenomics and culture.</title>
        <authorList>
            <person name="Gilroy R."/>
            <person name="Ravi A."/>
            <person name="Getino M."/>
            <person name="Pursley I."/>
            <person name="Horton D.L."/>
            <person name="Alikhan N.F."/>
            <person name="Baker D."/>
            <person name="Gharbi K."/>
            <person name="Hall N."/>
            <person name="Watson M."/>
            <person name="Adriaenssens E.M."/>
            <person name="Foster-Nyarko E."/>
            <person name="Jarju S."/>
            <person name="Secka A."/>
            <person name="Antonio M."/>
            <person name="Oren A."/>
            <person name="Chaudhuri R.R."/>
            <person name="La Ragione R."/>
            <person name="Hildebrand F."/>
            <person name="Pallen M.J."/>
        </authorList>
    </citation>
    <scope>NUCLEOTIDE SEQUENCE</scope>
    <source>
        <strain evidence="2">USAMLcec2-132</strain>
    </source>
</reference>
<organism evidence="2 3">
    <name type="scientific">Candidatus Eisenbergiella merdavium</name>
    <dbReference type="NCBI Taxonomy" id="2838551"/>
    <lineage>
        <taxon>Bacteria</taxon>
        <taxon>Bacillati</taxon>
        <taxon>Bacillota</taxon>
        <taxon>Clostridia</taxon>
        <taxon>Lachnospirales</taxon>
        <taxon>Lachnospiraceae</taxon>
        <taxon>Eisenbergiella</taxon>
    </lineage>
</organism>
<accession>A0A9D2SQU4</accession>
<reference evidence="2" key="2">
    <citation type="submission" date="2021-04" db="EMBL/GenBank/DDBJ databases">
        <authorList>
            <person name="Gilroy R."/>
        </authorList>
    </citation>
    <scope>NUCLEOTIDE SEQUENCE</scope>
    <source>
        <strain evidence="2">USAMLcec2-132</strain>
    </source>
</reference>
<protein>
    <submittedName>
        <fullName evidence="2">Uncharacterized protein</fullName>
    </submittedName>
</protein>
<name>A0A9D2SQU4_9FIRM</name>